<proteinExistence type="predicted"/>
<sequence length="204" mass="23720">MQTSILTKNQLDLIPLVTNFGQKGYYLVGGTALALQLGHRHSLDFDLFSNQSFDNKKITTTVRKKFTVPKIYISSRDELTLMVHETKMTWYHFPYKVPCNISWPGVILMPDVLTIAAMKAFALGQRAKWKDYVDLYFVLKEHSLDNIVERARELFGTEVNDRIFREQLSYFSDINYQERPEYMPGFEVSDEEIKKVLSDIACTE</sequence>
<protein>
    <recommendedName>
        <fullName evidence="3">Nucleotidyl transferase AbiEii/AbiGii toxin family protein</fullName>
    </recommendedName>
</protein>
<dbReference type="Proteomes" id="UP000034797">
    <property type="component" value="Unassembled WGS sequence"/>
</dbReference>
<dbReference type="AlphaFoldDB" id="A0A0G1MZB7"/>
<evidence type="ECO:0000313" key="1">
    <source>
        <dbReference type="EMBL" id="KKT86117.1"/>
    </source>
</evidence>
<dbReference type="InterPro" id="IPR014942">
    <property type="entry name" value="AbiEii"/>
</dbReference>
<evidence type="ECO:0008006" key="3">
    <source>
        <dbReference type="Google" id="ProtNLM"/>
    </source>
</evidence>
<organism evidence="1 2">
    <name type="scientific">Candidatus Collierbacteria bacterium GW2011_GWA2_44_99</name>
    <dbReference type="NCBI Taxonomy" id="1618380"/>
    <lineage>
        <taxon>Bacteria</taxon>
        <taxon>Candidatus Collieribacteriota</taxon>
    </lineage>
</organism>
<dbReference type="PATRIC" id="fig|1618380.3.peg.246"/>
<reference evidence="1 2" key="1">
    <citation type="journal article" date="2015" name="Nature">
        <title>rRNA introns, odd ribosomes, and small enigmatic genomes across a large radiation of phyla.</title>
        <authorList>
            <person name="Brown C.T."/>
            <person name="Hug L.A."/>
            <person name="Thomas B.C."/>
            <person name="Sharon I."/>
            <person name="Castelle C.J."/>
            <person name="Singh A."/>
            <person name="Wilkins M.J."/>
            <person name="Williams K.H."/>
            <person name="Banfield J.F."/>
        </authorList>
    </citation>
    <scope>NUCLEOTIDE SEQUENCE [LARGE SCALE GENOMIC DNA]</scope>
</reference>
<accession>A0A0G1MZB7</accession>
<dbReference type="Pfam" id="PF08843">
    <property type="entry name" value="AbiEii"/>
    <property type="match status" value="2"/>
</dbReference>
<dbReference type="EMBL" id="LCJW01000016">
    <property type="protein sequence ID" value="KKT86117.1"/>
    <property type="molecule type" value="Genomic_DNA"/>
</dbReference>
<name>A0A0G1MZB7_9BACT</name>
<evidence type="ECO:0000313" key="2">
    <source>
        <dbReference type="Proteomes" id="UP000034797"/>
    </source>
</evidence>
<comment type="caution">
    <text evidence="1">The sequence shown here is derived from an EMBL/GenBank/DDBJ whole genome shotgun (WGS) entry which is preliminary data.</text>
</comment>
<gene>
    <name evidence="1" type="ORF">UW84_C0016G0001</name>
</gene>